<dbReference type="PANTHER" id="PTHR43806:SF11">
    <property type="entry name" value="CEREVISIN-RELATED"/>
    <property type="match status" value="1"/>
</dbReference>
<feature type="active site" description="Charge relay system" evidence="5">
    <location>
        <position position="26"/>
    </location>
</feature>
<dbReference type="EMBL" id="LATL02000323">
    <property type="protein sequence ID" value="KKD35470.1"/>
    <property type="molecule type" value="Genomic_DNA"/>
</dbReference>
<dbReference type="InterPro" id="IPR034056">
    <property type="entry name" value="Pep_S8_PatG/PatA-like"/>
</dbReference>
<dbReference type="PRINTS" id="PR00723">
    <property type="entry name" value="SUBTILISIN"/>
</dbReference>
<dbReference type="SUPFAM" id="SSF52743">
    <property type="entry name" value="Subtilisin-like"/>
    <property type="match status" value="1"/>
</dbReference>
<evidence type="ECO:0000259" key="7">
    <source>
        <dbReference type="Pfam" id="PF18047"/>
    </source>
</evidence>
<dbReference type="GO" id="GO:0004252">
    <property type="term" value="F:serine-type endopeptidase activity"/>
    <property type="evidence" value="ECO:0007669"/>
    <property type="project" value="UniProtKB-UniRule"/>
</dbReference>
<dbReference type="Pfam" id="PF18065">
    <property type="entry name" value="PatG_C"/>
    <property type="match status" value="1"/>
</dbReference>
<dbReference type="NCBIfam" id="TIGR03895">
    <property type="entry name" value="protease_PatA"/>
    <property type="match status" value="1"/>
</dbReference>
<dbReference type="CDD" id="cd07476">
    <property type="entry name" value="Peptidases_S8_thiazoline_oxidase_subtilisin-like_protease"/>
    <property type="match status" value="1"/>
</dbReference>
<evidence type="ECO:0000313" key="10">
    <source>
        <dbReference type="Proteomes" id="UP000033607"/>
    </source>
</evidence>
<evidence type="ECO:0000256" key="1">
    <source>
        <dbReference type="ARBA" id="ARBA00011073"/>
    </source>
</evidence>
<dbReference type="Pfam" id="PF18047">
    <property type="entry name" value="PatG_D"/>
    <property type="match status" value="1"/>
</dbReference>
<feature type="domain" description="PatG" evidence="7">
    <location>
        <begin position="374"/>
        <end position="450"/>
    </location>
</feature>
<gene>
    <name evidence="9" type="ORF">WN50_25215</name>
</gene>
<feature type="active site" description="Charge relay system" evidence="5">
    <location>
        <position position="60"/>
    </location>
</feature>
<dbReference type="PROSITE" id="PS00138">
    <property type="entry name" value="SUBTILASE_SER"/>
    <property type="match status" value="1"/>
</dbReference>
<dbReference type="Gene3D" id="3.40.50.200">
    <property type="entry name" value="Peptidase S8/S53 domain"/>
    <property type="match status" value="1"/>
</dbReference>
<reference evidence="9 10" key="1">
    <citation type="submission" date="2015-06" db="EMBL/GenBank/DDBJ databases">
        <title>Draft genome assembly of filamentous brackish cyanobacterium Limnoraphis robusta strain CS-951.</title>
        <authorList>
            <person name="Willis A."/>
            <person name="Parks M."/>
            <person name="Burford M.A."/>
        </authorList>
    </citation>
    <scope>NUCLEOTIDE SEQUENCE [LARGE SCALE GENOMIC DNA]</scope>
    <source>
        <strain evidence="9 10">CS-951</strain>
    </source>
</reference>
<feature type="domain" description="Peptidase S8/S53" evidence="6">
    <location>
        <begin position="19"/>
        <end position="266"/>
    </location>
</feature>
<organism evidence="9 10">
    <name type="scientific">Limnoraphis robusta CS-951</name>
    <dbReference type="NCBI Taxonomy" id="1637645"/>
    <lineage>
        <taxon>Bacteria</taxon>
        <taxon>Bacillati</taxon>
        <taxon>Cyanobacteriota</taxon>
        <taxon>Cyanophyceae</taxon>
        <taxon>Oscillatoriophycideae</taxon>
        <taxon>Oscillatoriales</taxon>
        <taxon>Sirenicapillariaceae</taxon>
        <taxon>Limnoraphis</taxon>
    </lineage>
</organism>
<evidence type="ECO:0000256" key="3">
    <source>
        <dbReference type="ARBA" id="ARBA00022801"/>
    </source>
</evidence>
<comment type="caution">
    <text evidence="9">The sequence shown here is derived from an EMBL/GenBank/DDBJ whole genome shotgun (WGS) entry which is preliminary data.</text>
</comment>
<dbReference type="InterPro" id="IPR000209">
    <property type="entry name" value="Peptidase_S8/S53_dom"/>
</dbReference>
<dbReference type="PROSITE" id="PS51892">
    <property type="entry name" value="SUBTILASE"/>
    <property type="match status" value="1"/>
</dbReference>
<evidence type="ECO:0000256" key="2">
    <source>
        <dbReference type="ARBA" id="ARBA00022670"/>
    </source>
</evidence>
<dbReference type="InterPro" id="IPR040483">
    <property type="entry name" value="PatG_dom"/>
</dbReference>
<dbReference type="PATRIC" id="fig|1637645.4.peg.6356"/>
<dbReference type="InterPro" id="IPR036852">
    <property type="entry name" value="Peptidase_S8/S53_dom_sf"/>
</dbReference>
<sequence>MTTLPHLKSLWDKSVGVPDVCVAVLDGPVDQSHPCFDGANLTWLPTLVSGVADRGSASQHGTHVASIIFGQHDSPVHGIAPHCRGLIVPVFTNGREGELAPCSQIDLARAITQAVEQGANVINISGGQLAASAESDKLLENAVRLCQENNVLIVAAVGNDGCECLHVPAALESVLAVGAMDAQGNPIGFSNWGEVYQNQGILALGENVLGAIPGGGTAAKTGTSFATPIVSGIVALLLSIQVQRGENPDPHAIRDAILESALPCNQAKGLDSRRCLVGTLNIPGAYALITKGEIKQVSNEKLENVMMQPSDADNMNPQLQPSEMFNLSLEQSMPQPLTTGVQTVAPSECATCGGKSEASEGSEAKQIPQIPLAYVLGELGTDFGTQARQDSFMQAIPAGMNLLDYLEQNPWAAQSLIWTVNLDTTPIYAIVPMGAYANVVYERLRAFLRDENIERVSIPGYVRGSIKLLSGQTVPVIVPDVRGMYGWSVAALIENLTQAYPAGPSEENYRNKIREYLERIYYEFRNLGVTPQERALNFSATNAFQIAEVMSTGTANDIGLDTITVEKSPICRPDSDCYDVKLQFFNLQDSRRAGKVYRFTVDVSDVIPVSIGRVRSWSIAS</sequence>
<dbReference type="RefSeq" id="WP_046281364.1">
    <property type="nucleotide sequence ID" value="NZ_LATL02000323.1"/>
</dbReference>
<protein>
    <submittedName>
        <fullName evidence="9">Peptidase S8</fullName>
    </submittedName>
</protein>
<dbReference type="InterPro" id="IPR015500">
    <property type="entry name" value="Peptidase_S8_subtilisin-rel"/>
</dbReference>
<evidence type="ECO:0000259" key="8">
    <source>
        <dbReference type="Pfam" id="PF18065"/>
    </source>
</evidence>
<evidence type="ECO:0000256" key="4">
    <source>
        <dbReference type="ARBA" id="ARBA00022825"/>
    </source>
</evidence>
<keyword evidence="3 5" id="KW-0378">Hydrolase</keyword>
<dbReference type="InterPro" id="IPR023830">
    <property type="entry name" value="Peptidase_S8A_PatG"/>
</dbReference>
<keyword evidence="4 5" id="KW-0720">Serine protease</keyword>
<comment type="similarity">
    <text evidence="1 5">Belongs to the peptidase S8 family.</text>
</comment>
<proteinExistence type="inferred from homology"/>
<dbReference type="GO" id="GO:0006508">
    <property type="term" value="P:proteolysis"/>
    <property type="evidence" value="ECO:0007669"/>
    <property type="project" value="UniProtKB-KW"/>
</dbReference>
<evidence type="ECO:0000256" key="5">
    <source>
        <dbReference type="PROSITE-ProRule" id="PRU01240"/>
    </source>
</evidence>
<dbReference type="InterPro" id="IPR023828">
    <property type="entry name" value="Peptidase_S8_Ser-AS"/>
</dbReference>
<evidence type="ECO:0000313" key="9">
    <source>
        <dbReference type="EMBL" id="KKD35470.1"/>
    </source>
</evidence>
<feature type="active site" description="Charge relay system" evidence="5">
    <location>
        <position position="224"/>
    </location>
</feature>
<dbReference type="OrthoDB" id="9762689at2"/>
<feature type="domain" description="PatG C-terminal" evidence="8">
    <location>
        <begin position="505"/>
        <end position="617"/>
    </location>
</feature>
<name>A0A0F5YB61_9CYAN</name>
<keyword evidence="2 5" id="KW-0645">Protease</keyword>
<dbReference type="AlphaFoldDB" id="A0A0F5YB61"/>
<accession>A0A0F5YB61</accession>
<dbReference type="PANTHER" id="PTHR43806">
    <property type="entry name" value="PEPTIDASE S8"/>
    <property type="match status" value="1"/>
</dbReference>
<dbReference type="Proteomes" id="UP000033607">
    <property type="component" value="Unassembled WGS sequence"/>
</dbReference>
<evidence type="ECO:0000259" key="6">
    <source>
        <dbReference type="Pfam" id="PF00082"/>
    </source>
</evidence>
<dbReference type="Pfam" id="PF00082">
    <property type="entry name" value="Peptidase_S8"/>
    <property type="match status" value="1"/>
</dbReference>
<dbReference type="InterPro" id="IPR040636">
    <property type="entry name" value="PatG_C"/>
</dbReference>
<dbReference type="InterPro" id="IPR050131">
    <property type="entry name" value="Peptidase_S8_subtilisin-like"/>
</dbReference>